<protein>
    <submittedName>
        <fullName evidence="1">Uncharacterized protein</fullName>
    </submittedName>
</protein>
<reference evidence="1 2" key="1">
    <citation type="submission" date="2018-08" db="EMBL/GenBank/DDBJ databases">
        <title>A genome reference for cultivated species of the human gut microbiota.</title>
        <authorList>
            <person name="Zou Y."/>
            <person name="Xue W."/>
            <person name="Luo G."/>
        </authorList>
    </citation>
    <scope>NUCLEOTIDE SEQUENCE [LARGE SCALE GENOMIC DNA]</scope>
    <source>
        <strain evidence="1 2">AM22-22</strain>
    </source>
</reference>
<evidence type="ECO:0000313" key="1">
    <source>
        <dbReference type="EMBL" id="RHG28437.1"/>
    </source>
</evidence>
<dbReference type="Proteomes" id="UP000284095">
    <property type="component" value="Unassembled WGS sequence"/>
</dbReference>
<gene>
    <name evidence="1" type="ORF">DW265_02055</name>
</gene>
<accession>A0A414T2S9</accession>
<comment type="caution">
    <text evidence="1">The sequence shown here is derived from an EMBL/GenBank/DDBJ whole genome shotgun (WGS) entry which is preliminary data.</text>
</comment>
<keyword evidence="2" id="KW-1185">Reference proteome</keyword>
<name>A0A414T2S9_9FIRM</name>
<dbReference type="AlphaFoldDB" id="A0A414T2S9"/>
<sequence length="73" mass="8487">MLLSICKDTLYVHHANIDNSYGEQLAKIHIPDMKNIRGKAGLFGGKFSFNYDRKEYKFKLPAKAEKFVDFFVK</sequence>
<evidence type="ECO:0000313" key="2">
    <source>
        <dbReference type="Proteomes" id="UP000284095"/>
    </source>
</evidence>
<organism evidence="1 2">
    <name type="scientific">Dorea longicatena</name>
    <dbReference type="NCBI Taxonomy" id="88431"/>
    <lineage>
        <taxon>Bacteria</taxon>
        <taxon>Bacillati</taxon>
        <taxon>Bacillota</taxon>
        <taxon>Clostridia</taxon>
        <taxon>Lachnospirales</taxon>
        <taxon>Lachnospiraceae</taxon>
        <taxon>Dorea</taxon>
    </lineage>
</organism>
<proteinExistence type="predicted"/>
<dbReference type="EMBL" id="QRIC01000002">
    <property type="protein sequence ID" value="RHG28437.1"/>
    <property type="molecule type" value="Genomic_DNA"/>
</dbReference>
<dbReference type="RefSeq" id="WP_118224228.1">
    <property type="nucleotide sequence ID" value="NZ_JAJBNR010000039.1"/>
</dbReference>